<proteinExistence type="predicted"/>
<dbReference type="InterPro" id="IPR036691">
    <property type="entry name" value="Endo/exonu/phosph_ase_sf"/>
</dbReference>
<protein>
    <recommendedName>
        <fullName evidence="3">DUF4283 domain-containing protein</fullName>
    </recommendedName>
</protein>
<evidence type="ECO:0000313" key="2">
    <source>
        <dbReference type="Proteomes" id="UP001162972"/>
    </source>
</evidence>
<comment type="caution">
    <text evidence="1">The sequence shown here is derived from an EMBL/GenBank/DDBJ whole genome shotgun (WGS) entry which is preliminary data.</text>
</comment>
<accession>A0AAD6P7G2</accession>
<reference evidence="1 2" key="1">
    <citation type="journal article" date="2023" name="Int. J. Mol. Sci.">
        <title>De Novo Assembly and Annotation of 11 Diverse Shrub Willow (Salix) Genomes Reveals Novel Gene Organization in Sex-Linked Regions.</title>
        <authorList>
            <person name="Hyden B."/>
            <person name="Feng K."/>
            <person name="Yates T.B."/>
            <person name="Jawdy S."/>
            <person name="Cereghino C."/>
            <person name="Smart L.B."/>
            <person name="Muchero W."/>
        </authorList>
    </citation>
    <scope>NUCLEOTIDE SEQUENCE [LARGE SCALE GENOMIC DNA]</scope>
    <source>
        <tissue evidence="1">Shoot tip</tissue>
    </source>
</reference>
<evidence type="ECO:0008006" key="3">
    <source>
        <dbReference type="Google" id="ProtNLM"/>
    </source>
</evidence>
<dbReference type="SUPFAM" id="SSF56219">
    <property type="entry name" value="DNase I-like"/>
    <property type="match status" value="1"/>
</dbReference>
<name>A0AAD6P7G2_9ROSI</name>
<organism evidence="1 2">
    <name type="scientific">Salix udensis</name>
    <dbReference type="NCBI Taxonomy" id="889485"/>
    <lineage>
        <taxon>Eukaryota</taxon>
        <taxon>Viridiplantae</taxon>
        <taxon>Streptophyta</taxon>
        <taxon>Embryophyta</taxon>
        <taxon>Tracheophyta</taxon>
        <taxon>Spermatophyta</taxon>
        <taxon>Magnoliopsida</taxon>
        <taxon>eudicotyledons</taxon>
        <taxon>Gunneridae</taxon>
        <taxon>Pentapetalae</taxon>
        <taxon>rosids</taxon>
        <taxon>fabids</taxon>
        <taxon>Malpighiales</taxon>
        <taxon>Salicaceae</taxon>
        <taxon>Saliceae</taxon>
        <taxon>Salix</taxon>
    </lineage>
</organism>
<dbReference type="AlphaFoldDB" id="A0AAD6P7G2"/>
<dbReference type="EMBL" id="JAPFFJ010000009">
    <property type="protein sequence ID" value="KAJ6419697.1"/>
    <property type="molecule type" value="Genomic_DNA"/>
</dbReference>
<dbReference type="Gene3D" id="3.60.10.10">
    <property type="entry name" value="Endonuclease/exonuclease/phosphatase"/>
    <property type="match status" value="1"/>
</dbReference>
<keyword evidence="2" id="KW-1185">Reference proteome</keyword>
<evidence type="ECO:0000313" key="1">
    <source>
        <dbReference type="EMBL" id="KAJ6419697.1"/>
    </source>
</evidence>
<sequence>MILQQWSPRFQFHTCKISTLPVWIRLRGLPLPLCTKGLSMAASMVGTPYLVMNRLTIAQEGLSLDNWGHLSNDDGRNPSRILVGWNKATCNLTSIHSSPQWLTCEVSTLNNSSLFRITFIYGQSTPARRVDLWNYITQHHFAFSSKPWLIQGDFNAIMGRNDRSGAFFTKWSRANSNFLFRSISDHSATITMLTKAEIKPRLPIKFLNLWVEKEEFLPMVNATWMEEADGATLCSSSPPNFEGLRRSLRSFICSTPLISQGELKQQEKNGGSANLI</sequence>
<gene>
    <name evidence="1" type="ORF">OIU84_029756</name>
</gene>
<dbReference type="Proteomes" id="UP001162972">
    <property type="component" value="Chromosome 7"/>
</dbReference>